<protein>
    <submittedName>
        <fullName evidence="1">Uncharacterized protein</fullName>
    </submittedName>
</protein>
<proteinExistence type="predicted"/>
<evidence type="ECO:0000313" key="2">
    <source>
        <dbReference type="Proteomes" id="UP000198707"/>
    </source>
</evidence>
<evidence type="ECO:0000313" key="1">
    <source>
        <dbReference type="EMBL" id="SEK06636.1"/>
    </source>
</evidence>
<accession>A0A1H7DY38</accession>
<organism evidence="1 2">
    <name type="scientific">Micromonospora phaseoli</name>
    <dbReference type="NCBI Taxonomy" id="1144548"/>
    <lineage>
        <taxon>Bacteria</taxon>
        <taxon>Bacillati</taxon>
        <taxon>Actinomycetota</taxon>
        <taxon>Actinomycetes</taxon>
        <taxon>Micromonosporales</taxon>
        <taxon>Micromonosporaceae</taxon>
        <taxon>Micromonospora</taxon>
    </lineage>
</organism>
<gene>
    <name evidence="1" type="ORF">SAMN05443287_1227</name>
</gene>
<sequence length="78" mass="8206">MVLCVAGDMHAALDGLLEDVLAFEESLGAARRTRGGRRAAGELAAMDSCDSARAAVVHGHHAVAERVRREQLEPARAG</sequence>
<keyword evidence="2" id="KW-1185">Reference proteome</keyword>
<dbReference type="EMBL" id="FNYV01000022">
    <property type="protein sequence ID" value="SEK06636.1"/>
    <property type="molecule type" value="Genomic_DNA"/>
</dbReference>
<dbReference type="AlphaFoldDB" id="A0A1H7DY38"/>
<reference evidence="2" key="1">
    <citation type="submission" date="2016-10" db="EMBL/GenBank/DDBJ databases">
        <authorList>
            <person name="Varghese N."/>
            <person name="Submissions S."/>
        </authorList>
    </citation>
    <scope>NUCLEOTIDE SEQUENCE [LARGE SCALE GENOMIC DNA]</scope>
    <source>
        <strain evidence="2">CGMCC 4.7038</strain>
    </source>
</reference>
<dbReference type="Proteomes" id="UP000198707">
    <property type="component" value="Unassembled WGS sequence"/>
</dbReference>
<name>A0A1H7DY38_9ACTN</name>